<name>A0ACC0NV49_RHOML</name>
<protein>
    <submittedName>
        <fullName evidence="1">Uncharacterized protein</fullName>
    </submittedName>
</protein>
<evidence type="ECO:0000313" key="2">
    <source>
        <dbReference type="Proteomes" id="UP001062846"/>
    </source>
</evidence>
<dbReference type="EMBL" id="CM046392">
    <property type="protein sequence ID" value="KAI8556744.1"/>
    <property type="molecule type" value="Genomic_DNA"/>
</dbReference>
<proteinExistence type="predicted"/>
<dbReference type="Proteomes" id="UP001062846">
    <property type="component" value="Chromosome 5"/>
</dbReference>
<evidence type="ECO:0000313" key="1">
    <source>
        <dbReference type="EMBL" id="KAI8556744.1"/>
    </source>
</evidence>
<organism evidence="1 2">
    <name type="scientific">Rhododendron molle</name>
    <name type="common">Chinese azalea</name>
    <name type="synonym">Azalea mollis</name>
    <dbReference type="NCBI Taxonomy" id="49168"/>
    <lineage>
        <taxon>Eukaryota</taxon>
        <taxon>Viridiplantae</taxon>
        <taxon>Streptophyta</taxon>
        <taxon>Embryophyta</taxon>
        <taxon>Tracheophyta</taxon>
        <taxon>Spermatophyta</taxon>
        <taxon>Magnoliopsida</taxon>
        <taxon>eudicotyledons</taxon>
        <taxon>Gunneridae</taxon>
        <taxon>Pentapetalae</taxon>
        <taxon>asterids</taxon>
        <taxon>Ericales</taxon>
        <taxon>Ericaceae</taxon>
        <taxon>Ericoideae</taxon>
        <taxon>Rhodoreae</taxon>
        <taxon>Rhododendron</taxon>
    </lineage>
</organism>
<accession>A0ACC0NV49</accession>
<gene>
    <name evidence="1" type="ORF">RHMOL_Rhmol05G0278500</name>
</gene>
<reference evidence="1" key="1">
    <citation type="submission" date="2022-02" db="EMBL/GenBank/DDBJ databases">
        <title>Plant Genome Project.</title>
        <authorList>
            <person name="Zhang R.-G."/>
        </authorList>
    </citation>
    <scope>NUCLEOTIDE SEQUENCE</scope>
    <source>
        <strain evidence="1">AT1</strain>
    </source>
</reference>
<keyword evidence="2" id="KW-1185">Reference proteome</keyword>
<comment type="caution">
    <text evidence="1">The sequence shown here is derived from an EMBL/GenBank/DDBJ whole genome shotgun (WGS) entry which is preliminary data.</text>
</comment>
<sequence>MAAMFRWMSAKTVARFGVSAMTTTSVLTSFGDDGGDGEDEEVSSIMNGESFGCWWWGWQCGGGVSGGDAGGCLRWWTDPLWMLLRLSSVCPFRILAVILLLRRGDLMYVFDH</sequence>